<dbReference type="KEGG" id="spue:AB5L97_14385"/>
<organism evidence="1">
    <name type="scientific">Sinomonas puerhi</name>
    <dbReference type="NCBI Taxonomy" id="3238584"/>
    <lineage>
        <taxon>Bacteria</taxon>
        <taxon>Bacillati</taxon>
        <taxon>Actinomycetota</taxon>
        <taxon>Actinomycetes</taxon>
        <taxon>Micrococcales</taxon>
        <taxon>Micrococcaceae</taxon>
        <taxon>Sinomonas</taxon>
    </lineage>
</organism>
<accession>A0AB39L0E9</accession>
<sequence>MELFCTVAIFKHRIPPATEPEDRTALAIVTTASADGGIREVRWAVIDGDYARMLAHANADDPDTRPFMPESAQLTGWMLGYPDPRHLGSLDPFARASTAPPAGAGE</sequence>
<dbReference type="RefSeq" id="WP_369045150.1">
    <property type="nucleotide sequence ID" value="NZ_CP163302.1"/>
</dbReference>
<dbReference type="AlphaFoldDB" id="A0AB39L0E9"/>
<proteinExistence type="predicted"/>
<protein>
    <submittedName>
        <fullName evidence="1">Uncharacterized protein</fullName>
    </submittedName>
</protein>
<gene>
    <name evidence="1" type="ORF">AB5L97_14385</name>
</gene>
<evidence type="ECO:0000313" key="1">
    <source>
        <dbReference type="EMBL" id="XDP44452.1"/>
    </source>
</evidence>
<name>A0AB39L0E9_9MICC</name>
<reference evidence="1" key="1">
    <citation type="submission" date="2024-07" db="EMBL/GenBank/DDBJ databases">
        <authorList>
            <person name="fu j."/>
        </authorList>
    </citation>
    <scope>NUCLEOTIDE SEQUENCE</scope>
    <source>
        <strain evidence="1">P10A9</strain>
    </source>
</reference>
<dbReference type="EMBL" id="CP163302">
    <property type="protein sequence ID" value="XDP44452.1"/>
    <property type="molecule type" value="Genomic_DNA"/>
</dbReference>